<evidence type="ECO:0008006" key="3">
    <source>
        <dbReference type="Google" id="ProtNLM"/>
    </source>
</evidence>
<dbReference type="Pfam" id="PF11836">
    <property type="entry name" value="Phage_TAC_11"/>
    <property type="match status" value="1"/>
</dbReference>
<dbReference type="RefSeq" id="WP_307156460.1">
    <property type="nucleotide sequence ID" value="NZ_JAUSWH010000001.1"/>
</dbReference>
<dbReference type="EMBL" id="JAUSWH010000001">
    <property type="protein sequence ID" value="MDQ0454281.1"/>
    <property type="molecule type" value="Genomic_DNA"/>
</dbReference>
<reference evidence="1 2" key="1">
    <citation type="submission" date="2023-07" db="EMBL/GenBank/DDBJ databases">
        <title>Genomic Encyclopedia of Type Strains, Phase IV (KMG-IV): sequencing the most valuable type-strain genomes for metagenomic binning, comparative biology and taxonomic classification.</title>
        <authorList>
            <person name="Goeker M."/>
        </authorList>
    </citation>
    <scope>NUCLEOTIDE SEQUENCE [LARGE SCALE GENOMIC DNA]</scope>
    <source>
        <strain evidence="1 2">DSM 100301</strain>
    </source>
</reference>
<evidence type="ECO:0000313" key="2">
    <source>
        <dbReference type="Proteomes" id="UP001235269"/>
    </source>
</evidence>
<sequence length="131" mass="13624">MSGGVMSEGVMGRANRRRGEVEAVIDGERRILCLTLGALAELETAFAAESLAELAARFSSGRLCSRDLMRILAAGLRGGGNRFSDEDVAGMVVEGGVSACAAIVRDLLVVTFGGEAEEGGANPRLPQQQEA</sequence>
<keyword evidence="2" id="KW-1185">Reference proteome</keyword>
<gene>
    <name evidence="1" type="ORF">QO005_000596</name>
</gene>
<accession>A0ABU0IAH5</accession>
<comment type="caution">
    <text evidence="1">The sequence shown here is derived from an EMBL/GenBank/DDBJ whole genome shotgun (WGS) entry which is preliminary data.</text>
</comment>
<protein>
    <recommendedName>
        <fullName evidence="3">Gene transfer agent family protein</fullName>
    </recommendedName>
</protein>
<name>A0ABU0IAH5_9HYPH</name>
<organism evidence="1 2">
    <name type="scientific">Rhizobium paknamense</name>
    <dbReference type="NCBI Taxonomy" id="1206817"/>
    <lineage>
        <taxon>Bacteria</taxon>
        <taxon>Pseudomonadati</taxon>
        <taxon>Pseudomonadota</taxon>
        <taxon>Alphaproteobacteria</taxon>
        <taxon>Hyphomicrobiales</taxon>
        <taxon>Rhizobiaceae</taxon>
        <taxon>Rhizobium/Agrobacterium group</taxon>
        <taxon>Rhizobium</taxon>
    </lineage>
</organism>
<proteinExistence type="predicted"/>
<dbReference type="Proteomes" id="UP001235269">
    <property type="component" value="Unassembled WGS sequence"/>
</dbReference>
<evidence type="ECO:0000313" key="1">
    <source>
        <dbReference type="EMBL" id="MDQ0454281.1"/>
    </source>
</evidence>
<dbReference type="InterPro" id="IPR021791">
    <property type="entry name" value="Phage_TAC_11"/>
</dbReference>